<dbReference type="InterPro" id="IPR054464">
    <property type="entry name" value="ULD_fung"/>
</dbReference>
<protein>
    <recommendedName>
        <fullName evidence="2">Ubiquitin-like domain-containing protein</fullName>
    </recommendedName>
</protein>
<name>A0A7C8MN97_9PEZI</name>
<evidence type="ECO:0000313" key="3">
    <source>
        <dbReference type="EMBL" id="KAF2963755.1"/>
    </source>
</evidence>
<keyword evidence="4" id="KW-1185">Reference proteome</keyword>
<feature type="compositionally biased region" description="Low complexity" evidence="1">
    <location>
        <begin position="339"/>
        <end position="362"/>
    </location>
</feature>
<comment type="caution">
    <text evidence="3">The sequence shown here is derived from an EMBL/GenBank/DDBJ whole genome shotgun (WGS) entry which is preliminary data.</text>
</comment>
<feature type="compositionally biased region" description="Polar residues" evidence="1">
    <location>
        <begin position="324"/>
        <end position="338"/>
    </location>
</feature>
<sequence length="483" mass="50994">MLSSSGPSLVTVDLLANRSDPLDPPDLSDRRRSRLGPTSPIQQTPEGDAEGTAGLTASSDDGQGGSMSRKDTADDNDGIVVDDGGDTSSRSDKGKAPETARLVPASTQIIRTNLYEEASHNVLQAENPSGASMEDEYAGTSANASLAGTATNEEDSEISNRSTQPESQDSSYPSSLFEEEQDNDAATTTPALVNEATSWKQKQKQKADPQAETGSSSEASGEEKPYRPPNVGDPGWEKSAGRPPQKLPVRFRDAVGRNFLFPWEKAKTWAGMRRLVNSCFVHVDVLGPHVMAGRYDLSINLPFPMDAASEMTSPVTPLTPVSTQASTSAAGIPSSFTVAGSSSAPGPSGNANPPQQQQQPRSSFVVLPELWEDTIEPGMLVVQHMWPFQTPNYVAQPVQPSPPQSHHHLPPGPAGYPAGRGRGARGRGRGAGAGAGMFGGRGGVGGNMFPPPPHPHLGARPPITVPTAEPPHRGKTRKRQDKA</sequence>
<dbReference type="Proteomes" id="UP000481858">
    <property type="component" value="Unassembled WGS sequence"/>
</dbReference>
<organism evidence="3 4">
    <name type="scientific">Xylaria multiplex</name>
    <dbReference type="NCBI Taxonomy" id="323545"/>
    <lineage>
        <taxon>Eukaryota</taxon>
        <taxon>Fungi</taxon>
        <taxon>Dikarya</taxon>
        <taxon>Ascomycota</taxon>
        <taxon>Pezizomycotina</taxon>
        <taxon>Sordariomycetes</taxon>
        <taxon>Xylariomycetidae</taxon>
        <taxon>Xylariales</taxon>
        <taxon>Xylariaceae</taxon>
        <taxon>Xylaria</taxon>
    </lineage>
</organism>
<feature type="compositionally biased region" description="Basic residues" evidence="1">
    <location>
        <begin position="473"/>
        <end position="483"/>
    </location>
</feature>
<feature type="region of interest" description="Disordered" evidence="1">
    <location>
        <begin position="395"/>
        <end position="483"/>
    </location>
</feature>
<gene>
    <name evidence="3" type="ORF">GQX73_g9818</name>
</gene>
<feature type="region of interest" description="Disordered" evidence="1">
    <location>
        <begin position="1"/>
        <end position="249"/>
    </location>
</feature>
<evidence type="ECO:0000256" key="1">
    <source>
        <dbReference type="SAM" id="MobiDB-lite"/>
    </source>
</evidence>
<feature type="domain" description="Ubiquitin-like" evidence="2">
    <location>
        <begin position="246"/>
        <end position="298"/>
    </location>
</feature>
<proteinExistence type="predicted"/>
<evidence type="ECO:0000259" key="2">
    <source>
        <dbReference type="Pfam" id="PF22893"/>
    </source>
</evidence>
<evidence type="ECO:0000313" key="4">
    <source>
        <dbReference type="Proteomes" id="UP000481858"/>
    </source>
</evidence>
<dbReference type="OrthoDB" id="3045089at2759"/>
<feature type="compositionally biased region" description="Polar residues" evidence="1">
    <location>
        <begin position="140"/>
        <end position="151"/>
    </location>
</feature>
<feature type="compositionally biased region" description="Polar residues" evidence="1">
    <location>
        <begin position="184"/>
        <end position="199"/>
    </location>
</feature>
<dbReference type="EMBL" id="WUBL01000183">
    <property type="protein sequence ID" value="KAF2963755.1"/>
    <property type="molecule type" value="Genomic_DNA"/>
</dbReference>
<feature type="compositionally biased region" description="Low complexity" evidence="1">
    <location>
        <begin position="314"/>
        <end position="323"/>
    </location>
</feature>
<feature type="compositionally biased region" description="Polar residues" evidence="1">
    <location>
        <begin position="159"/>
        <end position="174"/>
    </location>
</feature>
<feature type="region of interest" description="Disordered" evidence="1">
    <location>
        <begin position="314"/>
        <end position="362"/>
    </location>
</feature>
<dbReference type="InParanoid" id="A0A7C8MN97"/>
<accession>A0A7C8MN97</accession>
<dbReference type="Pfam" id="PF22893">
    <property type="entry name" value="ULD_2"/>
    <property type="match status" value="1"/>
</dbReference>
<dbReference type="AlphaFoldDB" id="A0A7C8MN97"/>
<feature type="compositionally biased region" description="Polar residues" evidence="1">
    <location>
        <begin position="121"/>
        <end position="130"/>
    </location>
</feature>
<feature type="compositionally biased region" description="Basic and acidic residues" evidence="1">
    <location>
        <begin position="89"/>
        <end position="98"/>
    </location>
</feature>
<feature type="compositionally biased region" description="Gly residues" evidence="1">
    <location>
        <begin position="429"/>
        <end position="446"/>
    </location>
</feature>
<reference evidence="3 4" key="1">
    <citation type="submission" date="2019-12" db="EMBL/GenBank/DDBJ databases">
        <title>Draft genome sequence of the ascomycete Xylaria multiplex DSM 110363.</title>
        <authorList>
            <person name="Buettner E."/>
            <person name="Kellner H."/>
        </authorList>
    </citation>
    <scope>NUCLEOTIDE SEQUENCE [LARGE SCALE GENOMIC DNA]</scope>
    <source>
        <strain evidence="3 4">DSM 110363</strain>
    </source>
</reference>